<dbReference type="Pfam" id="PF17116">
    <property type="entry name" value="T9SS_plug_1st"/>
    <property type="match status" value="1"/>
</dbReference>
<dbReference type="InterPro" id="IPR031345">
    <property type="entry name" value="T9SS_Plug_N"/>
</dbReference>
<dbReference type="EMBL" id="BAABEY010000020">
    <property type="protein sequence ID" value="GAA4438778.1"/>
    <property type="molecule type" value="Genomic_DNA"/>
</dbReference>
<proteinExistence type="predicted"/>
<keyword evidence="1" id="KW-0812">Transmembrane</keyword>
<sequence>MLFVVLSVYIVQYTNTIVNRFTLFLVVFMMLSALGRLFAQPAGDVELNDKTYTETIKTVLLYPGGSTGDDPRRLLGQPVIPLEQNIGLTLEFDELVPRSRPFRAKLFHCNADWTKSVLSDVEFTYEYNDYPVTDVRPAFSTKVPYNHYVFSVPKVKLSGNYVLVVYGDDRLPVLSRRFMVYDPRVRVGGGVAASSGISEQRTAQQLDFQIDYKGYQLASPQTDLKVVIRKNFRWDQSKTGFKASSVNPFDQVLDFQFFKLENNFSGGNEYRYFDSRSLGGRGFGIAAIERTDEYTELVLQVDEPRAGSPYFQMDDFNGRYIVDHRESRNGSVQADYTPVIFTLKMGELREGEVYVDGAFNLWERNEINRMAYDPDHQAYHAVIMLKQGVVNYQYVVADQALKKVDDLVLEGNFSATENDYDVLIYHRPPAGRSDLLIGYRTFESNRR</sequence>
<keyword evidence="4" id="KW-1185">Reference proteome</keyword>
<evidence type="ECO:0000313" key="3">
    <source>
        <dbReference type="EMBL" id="GAA4438778.1"/>
    </source>
</evidence>
<keyword evidence="1" id="KW-0472">Membrane</keyword>
<name>A0ABP8M051_9BACT</name>
<accession>A0ABP8M051</accession>
<comment type="caution">
    <text evidence="3">The sequence shown here is derived from an EMBL/GenBank/DDBJ whole genome shotgun (WGS) entry which is preliminary data.</text>
</comment>
<keyword evidence="1" id="KW-1133">Transmembrane helix</keyword>
<reference evidence="4" key="1">
    <citation type="journal article" date="2019" name="Int. J. Syst. Evol. Microbiol.">
        <title>The Global Catalogue of Microorganisms (GCM) 10K type strain sequencing project: providing services to taxonomists for standard genome sequencing and annotation.</title>
        <authorList>
            <consortium name="The Broad Institute Genomics Platform"/>
            <consortium name="The Broad Institute Genome Sequencing Center for Infectious Disease"/>
            <person name="Wu L."/>
            <person name="Ma J."/>
        </authorList>
    </citation>
    <scope>NUCLEOTIDE SEQUENCE [LARGE SCALE GENOMIC DNA]</scope>
    <source>
        <strain evidence="4">JCM 31920</strain>
    </source>
</reference>
<feature type="transmembrane region" description="Helical" evidence="1">
    <location>
        <begin position="21"/>
        <end position="39"/>
    </location>
</feature>
<dbReference type="InterPro" id="IPR013783">
    <property type="entry name" value="Ig-like_fold"/>
</dbReference>
<evidence type="ECO:0000313" key="4">
    <source>
        <dbReference type="Proteomes" id="UP001501508"/>
    </source>
</evidence>
<dbReference type="Proteomes" id="UP001501508">
    <property type="component" value="Unassembled WGS sequence"/>
</dbReference>
<dbReference type="Gene3D" id="2.60.40.10">
    <property type="entry name" value="Immunoglobulins"/>
    <property type="match status" value="1"/>
</dbReference>
<evidence type="ECO:0000256" key="1">
    <source>
        <dbReference type="SAM" id="Phobius"/>
    </source>
</evidence>
<evidence type="ECO:0000259" key="2">
    <source>
        <dbReference type="Pfam" id="PF17116"/>
    </source>
</evidence>
<feature type="domain" description="Type 9 secretion system plug protein N-terminal" evidence="2">
    <location>
        <begin position="56"/>
        <end position="181"/>
    </location>
</feature>
<gene>
    <name evidence="3" type="ORF">GCM10023091_19850</name>
</gene>
<protein>
    <recommendedName>
        <fullName evidence="2">Type 9 secretion system plug protein N-terminal domain-containing protein</fullName>
    </recommendedName>
</protein>
<organism evidence="3 4">
    <name type="scientific">Ravibacter arvi</name>
    <dbReference type="NCBI Taxonomy" id="2051041"/>
    <lineage>
        <taxon>Bacteria</taxon>
        <taxon>Pseudomonadati</taxon>
        <taxon>Bacteroidota</taxon>
        <taxon>Cytophagia</taxon>
        <taxon>Cytophagales</taxon>
        <taxon>Spirosomataceae</taxon>
        <taxon>Ravibacter</taxon>
    </lineage>
</organism>